<gene>
    <name evidence="3" type="ORF">HUO14_12530</name>
</gene>
<evidence type="ECO:0000256" key="2">
    <source>
        <dbReference type="SAM" id="Phobius"/>
    </source>
</evidence>
<protein>
    <submittedName>
        <fullName evidence="3">MFS transporter</fullName>
    </submittedName>
</protein>
<feature type="transmembrane region" description="Helical" evidence="2">
    <location>
        <begin position="107"/>
        <end position="125"/>
    </location>
</feature>
<feature type="transmembrane region" description="Helical" evidence="2">
    <location>
        <begin position="398"/>
        <end position="420"/>
    </location>
</feature>
<dbReference type="EMBL" id="JABWMH010000003">
    <property type="protein sequence ID" value="NVD28719.1"/>
    <property type="molecule type" value="Genomic_DNA"/>
</dbReference>
<feature type="transmembrane region" description="Helical" evidence="2">
    <location>
        <begin position="310"/>
        <end position="329"/>
    </location>
</feature>
<evidence type="ECO:0000313" key="3">
    <source>
        <dbReference type="EMBL" id="NVD28719.1"/>
    </source>
</evidence>
<dbReference type="Gene3D" id="1.20.1250.20">
    <property type="entry name" value="MFS general substrate transporter like domains"/>
    <property type="match status" value="2"/>
</dbReference>
<evidence type="ECO:0000256" key="1">
    <source>
        <dbReference type="ARBA" id="ARBA00009617"/>
    </source>
</evidence>
<comment type="caution">
    <text evidence="3">The sequence shown here is derived from an EMBL/GenBank/DDBJ whole genome shotgun (WGS) entry which is preliminary data.</text>
</comment>
<feature type="transmembrane region" description="Helical" evidence="2">
    <location>
        <begin position="280"/>
        <end position="298"/>
    </location>
</feature>
<feature type="transmembrane region" description="Helical" evidence="2">
    <location>
        <begin position="341"/>
        <end position="363"/>
    </location>
</feature>
<accession>A0ABX2N4X8</accession>
<name>A0ABX2N4X8_9SPHN</name>
<feature type="transmembrane region" description="Helical" evidence="2">
    <location>
        <begin position="84"/>
        <end position="101"/>
    </location>
</feature>
<evidence type="ECO:0000313" key="4">
    <source>
        <dbReference type="Proteomes" id="UP000652427"/>
    </source>
</evidence>
<dbReference type="InterPro" id="IPR039672">
    <property type="entry name" value="MFS_2"/>
</dbReference>
<feature type="transmembrane region" description="Helical" evidence="2">
    <location>
        <begin position="42"/>
        <end position="63"/>
    </location>
</feature>
<proteinExistence type="inferred from homology"/>
<keyword evidence="4" id="KW-1185">Reference proteome</keyword>
<keyword evidence="2" id="KW-0472">Membrane</keyword>
<sequence>MTDTSDKLPLRTKILYGFGASAYGIKDNGFSVFLLFYYNQVIGMRADVVSLAIAIALFVDAFIDPLIGQMTDRTRTPIGRRHPWLYGAAIPIAAAWLLLWHPPEASAAIQFFYLLTMAMLVRISLSAYEVPSLALLPELSRDYHERTSTLRYRTLFGWASGLGIMVFAYGVLLVPSEKYPVGMLNIDGYSTFAIIGASIMAFAVLVSAVGTHKRMVGRYKAEKTQPKTAESFSEMLSAFRFSPFLLLMFAGIFAFTNQGLLFSMTPYLLTHVWEFGSAEMTLYSAVLFIGVILAFILVTPVSKKFGKPKAASFFTLFAVIVGTAPYWLRMIDAFPPPGSPPLIPVLFTFLVIGIGASISAMILTMSMMADVTDAYEFAVGKRTEGLFSSGMWFMQKMVGGMGILLSGLIISFIQLPAQAVPGSVDPAIVDNLALIFVSLVTVIGLAGTWAYSLFPLTEQDHGERVAKLAVAMPKVK</sequence>
<comment type="similarity">
    <text evidence="1">Belongs to the sodium:galactoside symporter (TC 2.A.2) family.</text>
</comment>
<dbReference type="Proteomes" id="UP000652427">
    <property type="component" value="Unassembled WGS sequence"/>
</dbReference>
<feature type="transmembrane region" description="Helical" evidence="2">
    <location>
        <begin position="432"/>
        <end position="454"/>
    </location>
</feature>
<dbReference type="Pfam" id="PF13347">
    <property type="entry name" value="MFS_2"/>
    <property type="match status" value="1"/>
</dbReference>
<dbReference type="PANTHER" id="PTHR11328">
    <property type="entry name" value="MAJOR FACILITATOR SUPERFAMILY DOMAIN-CONTAINING PROTEIN"/>
    <property type="match status" value="1"/>
</dbReference>
<organism evidence="3 4">
    <name type="scientific">Parasphingorhabdus flavimaris</name>
    <dbReference type="NCBI Taxonomy" id="266812"/>
    <lineage>
        <taxon>Bacteria</taxon>
        <taxon>Pseudomonadati</taxon>
        <taxon>Pseudomonadota</taxon>
        <taxon>Alphaproteobacteria</taxon>
        <taxon>Sphingomonadales</taxon>
        <taxon>Sphingomonadaceae</taxon>
        <taxon>Parasphingorhabdus</taxon>
    </lineage>
</organism>
<dbReference type="RefSeq" id="WP_176280124.1">
    <property type="nucleotide sequence ID" value="NZ_JABWMH010000003.1"/>
</dbReference>
<feature type="transmembrane region" description="Helical" evidence="2">
    <location>
        <begin position="155"/>
        <end position="176"/>
    </location>
</feature>
<reference evidence="3 4" key="1">
    <citation type="submission" date="2020-06" db="EMBL/GenBank/DDBJ databases">
        <authorList>
            <person name="Kim S.-J."/>
            <person name="Park S.-J."/>
        </authorList>
    </citation>
    <scope>NUCLEOTIDE SEQUENCE [LARGE SCALE GENOMIC DNA]</scope>
    <source>
        <strain evidence="3 4">SW-151</strain>
    </source>
</reference>
<feature type="transmembrane region" description="Helical" evidence="2">
    <location>
        <begin position="188"/>
        <end position="210"/>
    </location>
</feature>
<dbReference type="SUPFAM" id="SSF103473">
    <property type="entry name" value="MFS general substrate transporter"/>
    <property type="match status" value="1"/>
</dbReference>
<keyword evidence="2" id="KW-0812">Transmembrane</keyword>
<dbReference type="PANTHER" id="PTHR11328:SF24">
    <property type="entry name" value="MAJOR FACILITATOR SUPERFAMILY (MFS) PROFILE DOMAIN-CONTAINING PROTEIN"/>
    <property type="match status" value="1"/>
</dbReference>
<dbReference type="InterPro" id="IPR036259">
    <property type="entry name" value="MFS_trans_sf"/>
</dbReference>
<keyword evidence="2" id="KW-1133">Transmembrane helix</keyword>
<feature type="transmembrane region" description="Helical" evidence="2">
    <location>
        <begin position="244"/>
        <end position="268"/>
    </location>
</feature>